<dbReference type="Gramene" id="TraesSYM3A03G01388400.1">
    <property type="protein sequence ID" value="TraesSYM3A03G01388400.1"/>
    <property type="gene ID" value="TraesSYM3A03G01388400"/>
</dbReference>
<dbReference type="GO" id="GO:0000976">
    <property type="term" value="F:transcription cis-regulatory region binding"/>
    <property type="evidence" value="ECO:0000318"/>
    <property type="project" value="GO_Central"/>
</dbReference>
<dbReference type="GO" id="GO:0045893">
    <property type="term" value="P:positive regulation of DNA-templated transcription"/>
    <property type="evidence" value="ECO:0000318"/>
    <property type="project" value="GO_Central"/>
</dbReference>
<dbReference type="Gramene" id="TraesCLE_scaffold_081376_01G000500.1">
    <property type="protein sequence ID" value="TraesCLE_scaffold_081376_01G000500.1"/>
    <property type="gene ID" value="TraesCLE_scaffold_081376_01G000500"/>
</dbReference>
<keyword evidence="2" id="KW-0805">Transcription regulation</keyword>
<evidence type="ECO:0000256" key="1">
    <source>
        <dbReference type="ARBA" id="ARBA00004123"/>
    </source>
</evidence>
<dbReference type="Proteomes" id="UP000019116">
    <property type="component" value="Chromosome 3A"/>
</dbReference>
<dbReference type="InterPro" id="IPR044825">
    <property type="entry name" value="GLK1/2-like"/>
</dbReference>
<sequence length="509" mass="54836">MLEVATLQSPNPAVFSLGDHHHVDVGFPEATVEEDDFLLDYIDFSTCDMPFFHVDDGDDILPDLEVDPTELLAEFADEPATTTVLSPAAEPAPDSCETHHGDEAKTAVETDLPAEMDMELPEGKGETKGLMSSSEEKDVKQQHDNKNNNNNNNNIVGDEVCSAVTTDDSSAAVGSENSKSSASAKGHSKMTSKPASAAAATKSSHGRRKVKVDWTPELHRRFVQAVEQLGLDKAVPSRILELMGNEYRLTRHNIASHLQKYRSHRKHLMAREAEAASWTQKRQMYAAAGGPRKDAAAGGGPWVVPTVGFPPPGAMPPHAGMAHHPGQPPPFCRPLHVWGHPTGVDATLPLSPPSMLPVWPRHLAPPPAWAQQPPVDPVYWHQQYNAARKWGPQAVTQCVPPPMPPAAMMQRFAAPPMPGMVPHPMYRPIPPPPSPVPQSNKVAGLQLQLDAHPSKESIDAAIGDVLVKPWLPLPLGLKPPSLDSVMSELHKQGIPKVPPAATTNCGGAA</sequence>
<keyword evidence="4" id="KW-0804">Transcription</keyword>
<evidence type="ECO:0000256" key="2">
    <source>
        <dbReference type="ARBA" id="ARBA00023015"/>
    </source>
</evidence>
<dbReference type="FunFam" id="1.10.10.60:FF:000007">
    <property type="entry name" value="Two-component response regulator"/>
    <property type="match status" value="1"/>
</dbReference>
<evidence type="ECO:0000256" key="3">
    <source>
        <dbReference type="ARBA" id="ARBA00023125"/>
    </source>
</evidence>
<dbReference type="Gramene" id="TraesMAC3A03G01365010.1">
    <property type="protein sequence ID" value="TraesMAC3A03G01365010.1"/>
    <property type="gene ID" value="TraesMAC3A03G01365010"/>
</dbReference>
<feature type="domain" description="HTH myb-type" evidence="7">
    <location>
        <begin position="206"/>
        <end position="266"/>
    </location>
</feature>
<dbReference type="PANTHER" id="PTHR31312:SF1">
    <property type="entry name" value="TRANSCRIPTION ACTIVATOR GLK1"/>
    <property type="match status" value="1"/>
</dbReference>
<gene>
    <name evidence="8" type="primary">LOC123077934</name>
</gene>
<dbReference type="Gramene" id="TraesJUL3A03G01378670.1">
    <property type="protein sequence ID" value="TraesJUL3A03G01378670.1"/>
    <property type="gene ID" value="TraesJUL3A03G01378670"/>
</dbReference>
<dbReference type="Gramene" id="TraesLAC3A03G01310570.1">
    <property type="protein sequence ID" value="TraesLAC3A03G01310570.1"/>
    <property type="gene ID" value="TraesLAC3A03G01310570"/>
</dbReference>
<comment type="subcellular location">
    <subcellularLocation>
        <location evidence="1">Nucleus</location>
    </subcellularLocation>
</comment>
<dbReference type="OMA" id="KRQMYTA"/>
<dbReference type="Gramene" id="TraesPARA_EIv1.0_0806430.1">
    <property type="protein sequence ID" value="TraesPARA_EIv1.0_0806430.1.CDS"/>
    <property type="gene ID" value="TraesPARA_EIv1.0_0806430"/>
</dbReference>
<dbReference type="Gramene" id="TraesWEE_scaffold_012233_01G000500.1">
    <property type="protein sequence ID" value="TraesWEE_scaffold_012233_01G000500.1"/>
    <property type="gene ID" value="TraesWEE_scaffold_012233_01G000500"/>
</dbReference>
<accession>A0A3B6EDW9</accession>
<organism evidence="8">
    <name type="scientific">Triticum aestivum</name>
    <name type="common">Wheat</name>
    <dbReference type="NCBI Taxonomy" id="4565"/>
    <lineage>
        <taxon>Eukaryota</taxon>
        <taxon>Viridiplantae</taxon>
        <taxon>Streptophyta</taxon>
        <taxon>Embryophyta</taxon>
        <taxon>Tracheophyta</taxon>
        <taxon>Spermatophyta</taxon>
        <taxon>Magnoliopsida</taxon>
        <taxon>Liliopsida</taxon>
        <taxon>Poales</taxon>
        <taxon>Poaceae</taxon>
        <taxon>BOP clade</taxon>
        <taxon>Pooideae</taxon>
        <taxon>Triticodae</taxon>
        <taxon>Triticeae</taxon>
        <taxon>Triticinae</taxon>
        <taxon>Triticum</taxon>
    </lineage>
</organism>
<dbReference type="OrthoDB" id="60033at2759"/>
<evidence type="ECO:0000313" key="9">
    <source>
        <dbReference type="Proteomes" id="UP000019116"/>
    </source>
</evidence>
<dbReference type="SUPFAM" id="SSF46689">
    <property type="entry name" value="Homeodomain-like"/>
    <property type="match status" value="1"/>
</dbReference>
<dbReference type="Gramene" id="TraesJAG3A03G01376050.1">
    <property type="protein sequence ID" value="TraesJAG3A03G01376050.1"/>
    <property type="gene ID" value="TraesJAG3A03G01376050"/>
</dbReference>
<dbReference type="InterPro" id="IPR009057">
    <property type="entry name" value="Homeodomain-like_sf"/>
</dbReference>
<feature type="compositionally biased region" description="Low complexity" evidence="6">
    <location>
        <begin position="178"/>
        <end position="203"/>
    </location>
</feature>
<dbReference type="AlphaFoldDB" id="A0A3B6EDW9"/>
<dbReference type="Gramene" id="TraesNOR3A03G01387230.1">
    <property type="protein sequence ID" value="TraesNOR3A03G01387230.1"/>
    <property type="gene ID" value="TraesNOR3A03G01387230"/>
</dbReference>
<evidence type="ECO:0000259" key="7">
    <source>
        <dbReference type="PROSITE" id="PS51294"/>
    </source>
</evidence>
<dbReference type="Pfam" id="PF00249">
    <property type="entry name" value="Myb_DNA-binding"/>
    <property type="match status" value="1"/>
</dbReference>
<evidence type="ECO:0000256" key="6">
    <source>
        <dbReference type="SAM" id="MobiDB-lite"/>
    </source>
</evidence>
<keyword evidence="5" id="KW-0539">Nucleus</keyword>
<dbReference type="InterPro" id="IPR006447">
    <property type="entry name" value="Myb_dom_plants"/>
</dbReference>
<dbReference type="Gramene" id="TraesSTA3A03G01358230.1">
    <property type="protein sequence ID" value="TraesSTA3A03G01358230.1"/>
    <property type="gene ID" value="TraesSTA3A03G01358230"/>
</dbReference>
<evidence type="ECO:0000313" key="8">
    <source>
        <dbReference type="EnsemblPlants" id="TraesCS3A02G161000.1"/>
    </source>
</evidence>
<evidence type="ECO:0000256" key="4">
    <source>
        <dbReference type="ARBA" id="ARBA00023163"/>
    </source>
</evidence>
<dbReference type="GO" id="GO:0003700">
    <property type="term" value="F:DNA-binding transcription factor activity"/>
    <property type="evidence" value="ECO:0000318"/>
    <property type="project" value="GO_Central"/>
</dbReference>
<dbReference type="Gramene" id="TraesCS3A02G161000.1">
    <property type="protein sequence ID" value="TraesCS3A02G161000.1"/>
    <property type="gene ID" value="TraesCS3A02G161000"/>
</dbReference>
<proteinExistence type="predicted"/>
<dbReference type="EnsemblPlants" id="TraesCS3A02G161000.1">
    <property type="protein sequence ID" value="TraesCS3A02G161000.1"/>
    <property type="gene ID" value="TraesCS3A02G161000"/>
</dbReference>
<reference evidence="8" key="2">
    <citation type="submission" date="2018-10" db="UniProtKB">
        <authorList>
            <consortium name="EnsemblPlants"/>
        </authorList>
    </citation>
    <scope>IDENTIFICATION</scope>
</reference>
<dbReference type="GO" id="GO:0005634">
    <property type="term" value="C:nucleus"/>
    <property type="evidence" value="ECO:0000318"/>
    <property type="project" value="GO_Central"/>
</dbReference>
<dbReference type="PANTHER" id="PTHR31312">
    <property type="entry name" value="TRANSCRIPTION ACTIVATOR GLK1"/>
    <property type="match status" value="1"/>
</dbReference>
<dbReference type="Gramene" id="TraesCS3A03G0376200.1">
    <property type="protein sequence ID" value="TraesCS3A03G0376200.1.CDS"/>
    <property type="gene ID" value="TraesCS3A03G0376200"/>
</dbReference>
<dbReference type="Gramene" id="TraesKAR3A01G0109270.1">
    <property type="protein sequence ID" value="cds.TraesKAR3A01G0109270.1"/>
    <property type="gene ID" value="TraesKAR3A01G0109270"/>
</dbReference>
<dbReference type="InterPro" id="IPR001005">
    <property type="entry name" value="SANT/Myb"/>
</dbReference>
<dbReference type="InterPro" id="IPR017930">
    <property type="entry name" value="Myb_dom"/>
</dbReference>
<feature type="compositionally biased region" description="Basic and acidic residues" evidence="6">
    <location>
        <begin position="134"/>
        <end position="146"/>
    </location>
</feature>
<dbReference type="Gene3D" id="1.10.10.60">
    <property type="entry name" value="Homeodomain-like"/>
    <property type="match status" value="1"/>
</dbReference>
<dbReference type="Gramene" id="TraesARI3A03G01386860.1">
    <property type="protein sequence ID" value="TraesARI3A03G01386860.1"/>
    <property type="gene ID" value="TraesARI3A03G01386860"/>
</dbReference>
<name>A0A3B6EDW9_WHEAT</name>
<dbReference type="SMR" id="A0A3B6EDW9"/>
<dbReference type="NCBIfam" id="TIGR01557">
    <property type="entry name" value="myb_SHAQKYF"/>
    <property type="match status" value="1"/>
</dbReference>
<keyword evidence="3" id="KW-0238">DNA-binding</keyword>
<evidence type="ECO:0000256" key="5">
    <source>
        <dbReference type="ARBA" id="ARBA00023242"/>
    </source>
</evidence>
<reference evidence="8" key="1">
    <citation type="submission" date="2018-08" db="EMBL/GenBank/DDBJ databases">
        <authorList>
            <person name="Rossello M."/>
        </authorList>
    </citation>
    <scope>NUCLEOTIDE SEQUENCE [LARGE SCALE GENOMIC DNA]</scope>
    <source>
        <strain evidence="8">cv. Chinese Spring</strain>
    </source>
</reference>
<dbReference type="Gramene" id="TraesCAD_scaffold_053755_01G000100.1">
    <property type="protein sequence ID" value="TraesCAD_scaffold_053755_01G000100.1"/>
    <property type="gene ID" value="TraesCAD_scaffold_053755_01G000100"/>
</dbReference>
<dbReference type="STRING" id="4565.A0A3B6EDW9"/>
<dbReference type="PROSITE" id="PS51294">
    <property type="entry name" value="HTH_MYB"/>
    <property type="match status" value="1"/>
</dbReference>
<dbReference type="Gramene" id="TraesROB_scaffold_050739_01G000100.1">
    <property type="protein sequence ID" value="TraesROB_scaffold_050739_01G000100.1"/>
    <property type="gene ID" value="TraesROB_scaffold_050739_01G000100"/>
</dbReference>
<keyword evidence="9" id="KW-1185">Reference proteome</keyword>
<protein>
    <recommendedName>
        <fullName evidence="7">HTH myb-type domain-containing protein</fullName>
    </recommendedName>
</protein>
<feature type="region of interest" description="Disordered" evidence="6">
    <location>
        <begin position="108"/>
        <end position="209"/>
    </location>
</feature>